<evidence type="ECO:0000259" key="3">
    <source>
        <dbReference type="Pfam" id="PF00735"/>
    </source>
</evidence>
<reference evidence="4" key="2">
    <citation type="submission" date="2025-09" db="UniProtKB">
        <authorList>
            <consortium name="Ensembl"/>
        </authorList>
    </citation>
    <scope>IDENTIFICATION</scope>
</reference>
<dbReference type="AlphaFoldDB" id="A0A3Q2ZIW6"/>
<reference evidence="4" key="1">
    <citation type="submission" date="2025-08" db="UniProtKB">
        <authorList>
            <consortium name="Ensembl"/>
        </authorList>
    </citation>
    <scope>IDENTIFICATION</scope>
</reference>
<dbReference type="PROSITE" id="PS00675">
    <property type="entry name" value="SIGMA54_INTERACT_1"/>
    <property type="match status" value="1"/>
</dbReference>
<name>A0A3Q2ZIW6_KRYMA</name>
<feature type="coiled-coil region" evidence="2">
    <location>
        <begin position="739"/>
        <end position="769"/>
    </location>
</feature>
<dbReference type="GO" id="GO:0005525">
    <property type="term" value="F:GTP binding"/>
    <property type="evidence" value="ECO:0007669"/>
    <property type="project" value="UniProtKB-KW"/>
</dbReference>
<dbReference type="InterPro" id="IPR027417">
    <property type="entry name" value="P-loop_NTPase"/>
</dbReference>
<dbReference type="Pfam" id="PF00735">
    <property type="entry name" value="Septin"/>
    <property type="match status" value="1"/>
</dbReference>
<accession>A0A3Q2ZIW6</accession>
<sequence length="947" mass="108478">MKSGFRSEEEGQTSDVIVYQIIGSEDQTLPYSLTIIDTPGLGGTSGVEHDVKTNQQLLELFQSREGVHELHAVGLVMKESENQPSDRLKYIFDSLMSLFGKNLEKSIIALITHSNGRSPKNVLQLLESANIKCAENEMNQPVHFLFNNCQDEDRTEDTELSIEHAWRVTQRGMTQFTAFLDKSSPLQLEAMLEEQREQIRLTACIQNLKDRIRFTELKQRDINEAKEALCKYESQIKKDQKFIIDILEVYKEVEGITNPMCKLGFEAAICCLVCQENCHYPGCTKVLTPQQCEVMREGKCTSCTRKCPAAAHVKQNWKYVIRTKKDQKTKKAIQQKYDQNQTMSLNKLSLSQSLENEMKHLTAEKSQLVDEAYRHFIKLEQITQNEDSVSAYVHLDFLMKKMKDKGHQGKLRELQEIDSRMDERTRAELQHRRESVSTKHEDLISASVLIQPGPPAVYQLRTKKKMFGSLSRRTVGEKDKTKTNKTILLVGETGTGKSTLINALFNHTMGVKFEDEVWFQVVEEEEKNSQTESRTSDVIVYQIFGFEGQTLPYSLTIIDTPGFGSTRGSQEDVLVSQRLFDLFRSEEGVHEIHAVGLVMKASMNRVNERLKYIFDSVMSLFGKDLEKNIVALITHSNGNPPINVLQALEAAGIQCAKDEKNQPVYFLFDNQQKTQRGSTEINKIGSKYSWDFSNEHMGCLTDFLENSNSQPLITTVEVLKKRIRLKACTQNLQERIKLIELKQTEIKQIQEALSKHEEEMKKSEKLTVEVDEVYKDTEDIKGGMWGLVFFEAAVTCPICEENCHYPGCTMAWKPSHCEVMKRGRCTVCTKKCPASDHVKENWKYVTKTRKVQKTMEDVKQKYEKSRAEHENKSSLLENLELEAKQLTTEKSQLLDEAYQHVIRLEQIALKVNSLSTSAHLNFLIEKMKENGDTEKVQILEALKSRMS</sequence>
<protein>
    <recommendedName>
        <fullName evidence="3">Septin-type G domain-containing protein</fullName>
    </recommendedName>
</protein>
<keyword evidence="5" id="KW-1185">Reference proteome</keyword>
<dbReference type="Gene3D" id="3.40.50.300">
    <property type="entry name" value="P-loop containing nucleotide triphosphate hydrolases"/>
    <property type="match status" value="2"/>
</dbReference>
<dbReference type="InterPro" id="IPR025662">
    <property type="entry name" value="Sigma_54_int_dom_ATP-bd_1"/>
</dbReference>
<dbReference type="SUPFAM" id="SSF52540">
    <property type="entry name" value="P-loop containing nucleoside triphosphate hydrolases"/>
    <property type="match status" value="3"/>
</dbReference>
<comment type="similarity">
    <text evidence="1">Belongs to the TRAFAC class TrmE-Era-EngA-EngB-Septin-like GTPase superfamily. Septin GTPase family.</text>
</comment>
<dbReference type="Proteomes" id="UP000264800">
    <property type="component" value="Unplaced"/>
</dbReference>
<evidence type="ECO:0000256" key="1">
    <source>
        <dbReference type="RuleBase" id="RU004560"/>
    </source>
</evidence>
<proteinExistence type="inferred from homology"/>
<dbReference type="PANTHER" id="PTHR32046">
    <property type="entry name" value="G DOMAIN-CONTAINING PROTEIN"/>
    <property type="match status" value="1"/>
</dbReference>
<dbReference type="InterPro" id="IPR030379">
    <property type="entry name" value="G_SEPTIN_dom"/>
</dbReference>
<organism evidence="4 5">
    <name type="scientific">Kryptolebias marmoratus</name>
    <name type="common">Mangrove killifish</name>
    <name type="synonym">Rivulus marmoratus</name>
    <dbReference type="NCBI Taxonomy" id="37003"/>
    <lineage>
        <taxon>Eukaryota</taxon>
        <taxon>Metazoa</taxon>
        <taxon>Chordata</taxon>
        <taxon>Craniata</taxon>
        <taxon>Vertebrata</taxon>
        <taxon>Euteleostomi</taxon>
        <taxon>Actinopterygii</taxon>
        <taxon>Neopterygii</taxon>
        <taxon>Teleostei</taxon>
        <taxon>Neoteleostei</taxon>
        <taxon>Acanthomorphata</taxon>
        <taxon>Ovalentaria</taxon>
        <taxon>Atherinomorphae</taxon>
        <taxon>Cyprinodontiformes</taxon>
        <taxon>Rivulidae</taxon>
        <taxon>Kryptolebias</taxon>
    </lineage>
</organism>
<dbReference type="OMA" id="NIKCAEN"/>
<keyword evidence="2" id="KW-0175">Coiled coil</keyword>
<dbReference type="GeneTree" id="ENSGT00500000044904"/>
<evidence type="ECO:0000313" key="4">
    <source>
        <dbReference type="Ensembl" id="ENSKMAP00000003573.1"/>
    </source>
</evidence>
<keyword evidence="1" id="KW-0547">Nucleotide-binding</keyword>
<feature type="coiled-coil region" evidence="2">
    <location>
        <begin position="848"/>
        <end position="896"/>
    </location>
</feature>
<dbReference type="Ensembl" id="ENSKMAT00000003641.1">
    <property type="protein sequence ID" value="ENSKMAP00000003573.1"/>
    <property type="gene ID" value="ENSKMAG00000002719.1"/>
</dbReference>
<evidence type="ECO:0000313" key="5">
    <source>
        <dbReference type="Proteomes" id="UP000264800"/>
    </source>
</evidence>
<evidence type="ECO:0000256" key="2">
    <source>
        <dbReference type="SAM" id="Coils"/>
    </source>
</evidence>
<dbReference type="PANTHER" id="PTHR32046:SF11">
    <property type="entry name" value="IMMUNE-ASSOCIATED NUCLEOTIDE-BINDING PROTEIN 10-LIKE"/>
    <property type="match status" value="1"/>
</dbReference>
<feature type="domain" description="Septin-type G" evidence="3">
    <location>
        <begin position="486"/>
        <end position="566"/>
    </location>
</feature>
<keyword evidence="1" id="KW-0342">GTP-binding</keyword>